<evidence type="ECO:0000313" key="4">
    <source>
        <dbReference type="Proteomes" id="UP000799539"/>
    </source>
</evidence>
<dbReference type="InterPro" id="IPR056004">
    <property type="entry name" value="DUF7582"/>
</dbReference>
<evidence type="ECO:0000256" key="1">
    <source>
        <dbReference type="SAM" id="MobiDB-lite"/>
    </source>
</evidence>
<dbReference type="Pfam" id="PF24483">
    <property type="entry name" value="DUF7582"/>
    <property type="match status" value="1"/>
</dbReference>
<dbReference type="Proteomes" id="UP000799539">
    <property type="component" value="Unassembled WGS sequence"/>
</dbReference>
<accession>A0A6A6F581</accession>
<dbReference type="AlphaFoldDB" id="A0A6A6F581"/>
<evidence type="ECO:0000259" key="2">
    <source>
        <dbReference type="Pfam" id="PF24483"/>
    </source>
</evidence>
<dbReference type="EMBL" id="ML992693">
    <property type="protein sequence ID" value="KAF2208583.1"/>
    <property type="molecule type" value="Genomic_DNA"/>
</dbReference>
<evidence type="ECO:0000313" key="3">
    <source>
        <dbReference type="EMBL" id="KAF2208583.1"/>
    </source>
</evidence>
<proteinExistence type="predicted"/>
<keyword evidence="4" id="KW-1185">Reference proteome</keyword>
<gene>
    <name evidence="3" type="ORF">CERZMDRAFT_49065</name>
</gene>
<sequence length="260" mass="29407">MQSLLSRAKRRAQREEAERPPLQIGSPSDMILHIPRQRLDSNGIPIQATDHEIDRDTMRTALANMAAYLVNKQQNLTVLAIGGAVNLLLLGSRLSTHDLDFLGTHLTNDHRVLLDEAALYAEHRSSQPLGAEWFNNQCQMWLSPVTHRQVTEQALRQNEIVFQQGGLTVIAAPWILAFATKTHRISRSRRGERAARARPYDVTDAALYLRKYILTKDGSAQRKSDVLAQCLAYGFRVDEVDLQAVNNEYRRLFSIEGLVE</sequence>
<reference evidence="3" key="1">
    <citation type="journal article" date="2020" name="Stud. Mycol.">
        <title>101 Dothideomycetes genomes: a test case for predicting lifestyles and emergence of pathogens.</title>
        <authorList>
            <person name="Haridas S."/>
            <person name="Albert R."/>
            <person name="Binder M."/>
            <person name="Bloem J."/>
            <person name="Labutti K."/>
            <person name="Salamov A."/>
            <person name="Andreopoulos B."/>
            <person name="Baker S."/>
            <person name="Barry K."/>
            <person name="Bills G."/>
            <person name="Bluhm B."/>
            <person name="Cannon C."/>
            <person name="Castanera R."/>
            <person name="Culley D."/>
            <person name="Daum C."/>
            <person name="Ezra D."/>
            <person name="Gonzalez J."/>
            <person name="Henrissat B."/>
            <person name="Kuo A."/>
            <person name="Liang C."/>
            <person name="Lipzen A."/>
            <person name="Lutzoni F."/>
            <person name="Magnuson J."/>
            <person name="Mondo S."/>
            <person name="Nolan M."/>
            <person name="Ohm R."/>
            <person name="Pangilinan J."/>
            <person name="Park H.-J."/>
            <person name="Ramirez L."/>
            <person name="Alfaro M."/>
            <person name="Sun H."/>
            <person name="Tritt A."/>
            <person name="Yoshinaga Y."/>
            <person name="Zwiers L.-H."/>
            <person name="Turgeon B."/>
            <person name="Goodwin S."/>
            <person name="Spatafora J."/>
            <person name="Crous P."/>
            <person name="Grigoriev I."/>
        </authorList>
    </citation>
    <scope>NUCLEOTIDE SEQUENCE</scope>
    <source>
        <strain evidence="3">SCOH1-5</strain>
    </source>
</reference>
<feature type="region of interest" description="Disordered" evidence="1">
    <location>
        <begin position="1"/>
        <end position="28"/>
    </location>
</feature>
<dbReference type="OrthoDB" id="3642785at2759"/>
<protein>
    <recommendedName>
        <fullName evidence="2">DUF7582 domain-containing protein</fullName>
    </recommendedName>
</protein>
<feature type="domain" description="DUF7582" evidence="2">
    <location>
        <begin position="57"/>
        <end position="253"/>
    </location>
</feature>
<name>A0A6A6F581_9PEZI</name>
<organism evidence="3 4">
    <name type="scientific">Cercospora zeae-maydis SCOH1-5</name>
    <dbReference type="NCBI Taxonomy" id="717836"/>
    <lineage>
        <taxon>Eukaryota</taxon>
        <taxon>Fungi</taxon>
        <taxon>Dikarya</taxon>
        <taxon>Ascomycota</taxon>
        <taxon>Pezizomycotina</taxon>
        <taxon>Dothideomycetes</taxon>
        <taxon>Dothideomycetidae</taxon>
        <taxon>Mycosphaerellales</taxon>
        <taxon>Mycosphaerellaceae</taxon>
        <taxon>Cercospora</taxon>
    </lineage>
</organism>